<evidence type="ECO:0000259" key="2">
    <source>
        <dbReference type="Pfam" id="PF05685"/>
    </source>
</evidence>
<dbReference type="InterPro" id="IPR012296">
    <property type="entry name" value="Nuclease_put_TT1808"/>
</dbReference>
<dbReference type="SUPFAM" id="SSF52980">
    <property type="entry name" value="Restriction endonuclease-like"/>
    <property type="match status" value="1"/>
</dbReference>
<dbReference type="Gene3D" id="3.90.1570.10">
    <property type="entry name" value="tt1808, chain A"/>
    <property type="match status" value="1"/>
</dbReference>
<comment type="caution">
    <text evidence="3">The sequence shown here is derived from an EMBL/GenBank/DDBJ whole genome shotgun (WGS) entry which is preliminary data.</text>
</comment>
<evidence type="ECO:0000256" key="1">
    <source>
        <dbReference type="SAM" id="MobiDB-lite"/>
    </source>
</evidence>
<dbReference type="PANTHER" id="PTHR35400">
    <property type="entry name" value="SLR1083 PROTEIN"/>
    <property type="match status" value="1"/>
</dbReference>
<feature type="compositionally biased region" description="Basic and acidic residues" evidence="1">
    <location>
        <begin position="1"/>
        <end position="10"/>
    </location>
</feature>
<keyword evidence="4" id="KW-1185">Reference proteome</keyword>
<dbReference type="Pfam" id="PF05685">
    <property type="entry name" value="Uma2"/>
    <property type="match status" value="1"/>
</dbReference>
<dbReference type="Proteomes" id="UP000469011">
    <property type="component" value="Unassembled WGS sequence"/>
</dbReference>
<dbReference type="RefSeq" id="WP_163463485.1">
    <property type="nucleotide sequence ID" value="NZ_JAAAMG010000009.1"/>
</dbReference>
<organism evidence="3 4">
    <name type="scientific">Jiella pacifica</name>
    <dbReference type="NCBI Taxonomy" id="2696469"/>
    <lineage>
        <taxon>Bacteria</taxon>
        <taxon>Pseudomonadati</taxon>
        <taxon>Pseudomonadota</taxon>
        <taxon>Alphaproteobacteria</taxon>
        <taxon>Hyphomicrobiales</taxon>
        <taxon>Aurantimonadaceae</taxon>
        <taxon>Jiella</taxon>
    </lineage>
</organism>
<name>A0A6N9T3T0_9HYPH</name>
<dbReference type="AlphaFoldDB" id="A0A6N9T3T0"/>
<reference evidence="3 4" key="1">
    <citation type="submission" date="2020-01" db="EMBL/GenBank/DDBJ databases">
        <title>Jiella pacifica sp. nov.</title>
        <authorList>
            <person name="Xue Z."/>
            <person name="Zhu S."/>
            <person name="Chen J."/>
            <person name="Yang J."/>
        </authorList>
    </citation>
    <scope>NUCLEOTIDE SEQUENCE [LARGE SCALE GENOMIC DNA]</scope>
    <source>
        <strain evidence="3 4">40Bstr34</strain>
    </source>
</reference>
<dbReference type="InterPro" id="IPR008538">
    <property type="entry name" value="Uma2"/>
</dbReference>
<keyword evidence="3" id="KW-0540">Nuclease</keyword>
<evidence type="ECO:0000313" key="4">
    <source>
        <dbReference type="Proteomes" id="UP000469011"/>
    </source>
</evidence>
<dbReference type="CDD" id="cd06260">
    <property type="entry name" value="DUF820-like"/>
    <property type="match status" value="1"/>
</dbReference>
<dbReference type="InterPro" id="IPR011335">
    <property type="entry name" value="Restrct_endonuc-II-like"/>
</dbReference>
<proteinExistence type="predicted"/>
<gene>
    <name evidence="3" type="ORF">GTK09_12380</name>
</gene>
<evidence type="ECO:0000313" key="3">
    <source>
        <dbReference type="EMBL" id="NDW05222.1"/>
    </source>
</evidence>
<dbReference type="GO" id="GO:0004519">
    <property type="term" value="F:endonuclease activity"/>
    <property type="evidence" value="ECO:0007669"/>
    <property type="project" value="UniProtKB-KW"/>
</dbReference>
<dbReference type="PANTHER" id="PTHR35400:SF3">
    <property type="entry name" value="SLL1072 PROTEIN"/>
    <property type="match status" value="1"/>
</dbReference>
<keyword evidence="3" id="KW-0255">Endonuclease</keyword>
<feature type="region of interest" description="Disordered" evidence="1">
    <location>
        <begin position="1"/>
        <end position="22"/>
    </location>
</feature>
<sequence>MSALREHHEPLPQTFERPVPPTTQAAEGLLRRRFTVADVEAMVAAGIMDPKERVELIGGELVPMSAKGIRHERLKTFVMMQLARKLPEPLAFTPETTFRLSEDTFVEPDFVVYENPAALEGLDGPSSLLAIEVGDSSLAYDRGRKALIYAAFGVRELWVIDAVRLETRVFLEPMPLGYRRVADFRTEATLTPIAVPGLAITLSDYS</sequence>
<dbReference type="EMBL" id="JAAAMG010000009">
    <property type="protein sequence ID" value="NDW05222.1"/>
    <property type="molecule type" value="Genomic_DNA"/>
</dbReference>
<keyword evidence="3" id="KW-0378">Hydrolase</keyword>
<protein>
    <submittedName>
        <fullName evidence="3">Uma2 family endonuclease</fullName>
    </submittedName>
</protein>
<accession>A0A6N9T3T0</accession>
<feature type="domain" description="Putative restriction endonuclease" evidence="2">
    <location>
        <begin position="48"/>
        <end position="202"/>
    </location>
</feature>